<evidence type="ECO:0000313" key="3">
    <source>
        <dbReference type="Proteomes" id="UP000283077"/>
    </source>
</evidence>
<gene>
    <name evidence="2" type="ORF">EOE67_06905</name>
</gene>
<dbReference type="Proteomes" id="UP000283077">
    <property type="component" value="Unassembled WGS sequence"/>
</dbReference>
<evidence type="ECO:0000256" key="1">
    <source>
        <dbReference type="SAM" id="Phobius"/>
    </source>
</evidence>
<dbReference type="EMBL" id="SACS01000005">
    <property type="protein sequence ID" value="RVU40317.1"/>
    <property type="molecule type" value="Genomic_DNA"/>
</dbReference>
<accession>A0A437R0R5</accession>
<keyword evidence="1" id="KW-1133">Transmembrane helix</keyword>
<proteinExistence type="predicted"/>
<keyword evidence="3" id="KW-1185">Reference proteome</keyword>
<dbReference type="OrthoDB" id="5765685at2"/>
<keyword evidence="1" id="KW-0812">Transmembrane</keyword>
<name>A0A437R0R5_9GAMM</name>
<evidence type="ECO:0000313" key="2">
    <source>
        <dbReference type="EMBL" id="RVU40317.1"/>
    </source>
</evidence>
<comment type="caution">
    <text evidence="2">The sequence shown here is derived from an EMBL/GenBank/DDBJ whole genome shotgun (WGS) entry which is preliminary data.</text>
</comment>
<organism evidence="2 3">
    <name type="scientific">Rheinheimera riviphila</name>
    <dbReference type="NCBI Taxonomy" id="1834037"/>
    <lineage>
        <taxon>Bacteria</taxon>
        <taxon>Pseudomonadati</taxon>
        <taxon>Pseudomonadota</taxon>
        <taxon>Gammaproteobacteria</taxon>
        <taxon>Chromatiales</taxon>
        <taxon>Chromatiaceae</taxon>
        <taxon>Rheinheimera</taxon>
    </lineage>
</organism>
<keyword evidence="1" id="KW-0472">Membrane</keyword>
<feature type="transmembrane region" description="Helical" evidence="1">
    <location>
        <begin position="44"/>
        <end position="66"/>
    </location>
</feature>
<dbReference type="RefSeq" id="WP_127698300.1">
    <property type="nucleotide sequence ID" value="NZ_SACS01000005.1"/>
</dbReference>
<dbReference type="AlphaFoldDB" id="A0A437R0R5"/>
<sequence length="195" mass="22242">MTNKWILGSALSTLAGIVAAAVYLVLLQPIHEPRELPNYHAEWLLWFFLAMVLVSMLVNLSVLIAPPASWLKLLPRIASNQHSHKQQLNQYQQQLQLFLQLHQSQLQRLTSQADIYLWGLPPQPVLLQIAVNGTQQAGIEEMRQLFRWMLTHQCRQGFYLSPQPPDLQAEIFAREAGIDIVDLQTLQKLHLAVNG</sequence>
<protein>
    <submittedName>
        <fullName evidence="2">Uncharacterized protein</fullName>
    </submittedName>
</protein>
<reference evidence="2 3" key="1">
    <citation type="submission" date="2019-01" db="EMBL/GenBank/DDBJ databases">
        <authorList>
            <person name="Chen W.-M."/>
        </authorList>
    </citation>
    <scope>NUCLEOTIDE SEQUENCE [LARGE SCALE GENOMIC DNA]</scope>
    <source>
        <strain evidence="2 3">KYPC3</strain>
    </source>
</reference>